<dbReference type="SMART" id="SM00320">
    <property type="entry name" value="WD40"/>
    <property type="match status" value="2"/>
</dbReference>
<dbReference type="Proteomes" id="UP000290288">
    <property type="component" value="Unassembled WGS sequence"/>
</dbReference>
<dbReference type="GO" id="GO:0043161">
    <property type="term" value="P:proteasome-mediated ubiquitin-dependent protein catabolic process"/>
    <property type="evidence" value="ECO:0007669"/>
    <property type="project" value="TreeGrafter"/>
</dbReference>
<name>A0A4Q2DJH2_9AGAR</name>
<evidence type="ECO:0000313" key="7">
    <source>
        <dbReference type="Proteomes" id="UP000290288"/>
    </source>
</evidence>
<dbReference type="InterPro" id="IPR051350">
    <property type="entry name" value="WD_repeat-ST_regulator"/>
</dbReference>
<keyword evidence="2" id="KW-0677">Repeat</keyword>
<evidence type="ECO:0000256" key="5">
    <source>
        <dbReference type="SAM" id="Phobius"/>
    </source>
</evidence>
<dbReference type="PANTHER" id="PTHR22838:SF0">
    <property type="entry name" value="WD REPEAT-CONTAINING PROTEIN 26"/>
    <property type="match status" value="1"/>
</dbReference>
<comment type="caution">
    <text evidence="6">The sequence shown here is derived from an EMBL/GenBank/DDBJ whole genome shotgun (WGS) entry which is preliminary data.</text>
</comment>
<dbReference type="InterPro" id="IPR001680">
    <property type="entry name" value="WD40_rpt"/>
</dbReference>
<feature type="transmembrane region" description="Helical" evidence="5">
    <location>
        <begin position="20"/>
        <end position="41"/>
    </location>
</feature>
<feature type="transmembrane region" description="Helical" evidence="5">
    <location>
        <begin position="92"/>
        <end position="117"/>
    </location>
</feature>
<keyword evidence="7" id="KW-1185">Reference proteome</keyword>
<accession>A0A4Q2DJH2</accession>
<feature type="compositionally biased region" description="Pro residues" evidence="4">
    <location>
        <begin position="199"/>
        <end position="208"/>
    </location>
</feature>
<dbReference type="AlphaFoldDB" id="A0A4Q2DJH2"/>
<reference evidence="6 7" key="1">
    <citation type="submission" date="2019-01" db="EMBL/GenBank/DDBJ databases">
        <title>Draft genome sequence of Psathyrella aberdarensis IHI B618.</title>
        <authorList>
            <person name="Buettner E."/>
            <person name="Kellner H."/>
        </authorList>
    </citation>
    <scope>NUCLEOTIDE SEQUENCE [LARGE SCALE GENOMIC DNA]</scope>
    <source>
        <strain evidence="6 7">IHI B618</strain>
    </source>
</reference>
<keyword evidence="5" id="KW-0812">Transmembrane</keyword>
<dbReference type="OrthoDB" id="972532at2759"/>
<dbReference type="Pfam" id="PF00400">
    <property type="entry name" value="WD40"/>
    <property type="match status" value="2"/>
</dbReference>
<evidence type="ECO:0000313" key="6">
    <source>
        <dbReference type="EMBL" id="RXW19261.1"/>
    </source>
</evidence>
<evidence type="ECO:0000256" key="1">
    <source>
        <dbReference type="ARBA" id="ARBA00022574"/>
    </source>
</evidence>
<proteinExistence type="predicted"/>
<dbReference type="PANTHER" id="PTHR22838">
    <property type="entry name" value="WD REPEAT PROTEIN 26-RELATED"/>
    <property type="match status" value="1"/>
</dbReference>
<dbReference type="InterPro" id="IPR015943">
    <property type="entry name" value="WD40/YVTN_repeat-like_dom_sf"/>
</dbReference>
<dbReference type="PROSITE" id="PS50082">
    <property type="entry name" value="WD_REPEATS_2"/>
    <property type="match status" value="1"/>
</dbReference>
<dbReference type="SUPFAM" id="SSF82171">
    <property type="entry name" value="DPP6 N-terminal domain-like"/>
    <property type="match status" value="1"/>
</dbReference>
<feature type="transmembrane region" description="Helical" evidence="5">
    <location>
        <begin position="138"/>
        <end position="159"/>
    </location>
</feature>
<keyword evidence="5" id="KW-1133">Transmembrane helix</keyword>
<dbReference type="Gene3D" id="2.130.10.10">
    <property type="entry name" value="YVTN repeat-like/Quinoprotein amine dehydrogenase"/>
    <property type="match status" value="1"/>
</dbReference>
<evidence type="ECO:0000256" key="3">
    <source>
        <dbReference type="PROSITE-ProRule" id="PRU00221"/>
    </source>
</evidence>
<feature type="transmembrane region" description="Helical" evidence="5">
    <location>
        <begin position="66"/>
        <end position="86"/>
    </location>
</feature>
<evidence type="ECO:0000256" key="4">
    <source>
        <dbReference type="SAM" id="MobiDB-lite"/>
    </source>
</evidence>
<dbReference type="STRING" id="2316362.A0A4Q2DJH2"/>
<gene>
    <name evidence="6" type="ORF">EST38_g6603</name>
</gene>
<evidence type="ECO:0000256" key="2">
    <source>
        <dbReference type="ARBA" id="ARBA00022737"/>
    </source>
</evidence>
<organism evidence="6 7">
    <name type="scientific">Candolleomyces aberdarensis</name>
    <dbReference type="NCBI Taxonomy" id="2316362"/>
    <lineage>
        <taxon>Eukaryota</taxon>
        <taxon>Fungi</taxon>
        <taxon>Dikarya</taxon>
        <taxon>Basidiomycota</taxon>
        <taxon>Agaricomycotina</taxon>
        <taxon>Agaricomycetes</taxon>
        <taxon>Agaricomycetidae</taxon>
        <taxon>Agaricales</taxon>
        <taxon>Agaricineae</taxon>
        <taxon>Psathyrellaceae</taxon>
        <taxon>Candolleomyces</taxon>
    </lineage>
</organism>
<keyword evidence="1 3" id="KW-0853">WD repeat</keyword>
<keyword evidence="5" id="KW-0472">Membrane</keyword>
<sequence>MQISYELDPTRTDSTIVNTLWFSFLVFSIAAAVNSLLGSTWKRAMYRSPKHRVPWWVLIWIKRSPLVFLVLSVVCFSIGLCAFSYASGQPRITSTFTTVLTALTSFGLAAVSIWFALERWVFARHRGQKLLSDVLRETTGYFIWYSAVELLYRFCYFLYRNVFKFEKLVSKVLSMFSEMCRFHRDNDQELDDIEAPASPQSPPQPPVNSPTSPNDVVPETPASPSAAEGQRIAPSQGKLLWKSMVRTVKLHSNINASSSTSHPMNMLENRPIPLRKGTSSSSTGTGMIGLVNATVGPGEHNKTMAFLEPTQELPAHTGHVKHIQFSPDGKYLATSSWDRTSVIFKVGDPFVSHRVLAHTRGFVGQVAWSPAGNTLLTKFDRGIKVWTAEDIRGNVLDSYDLGHIMFRPLTGLKPSKSRDEKRLVVYNLETKQVESQTPVWDDVRDITIAQARSNIIALISYENKAPPQLWKIELIKERDSNAKVARLTLQHTYMTKIAVNFAGPSYFGGQNNEFVLCAGKGTPTALFVL</sequence>
<feature type="region of interest" description="Disordered" evidence="4">
    <location>
        <begin position="192"/>
        <end position="232"/>
    </location>
</feature>
<feature type="repeat" description="WD" evidence="3">
    <location>
        <begin position="313"/>
        <end position="346"/>
    </location>
</feature>
<dbReference type="GO" id="GO:0034657">
    <property type="term" value="C:GID complex"/>
    <property type="evidence" value="ECO:0007669"/>
    <property type="project" value="TreeGrafter"/>
</dbReference>
<dbReference type="EMBL" id="SDEE01000212">
    <property type="protein sequence ID" value="RXW19261.1"/>
    <property type="molecule type" value="Genomic_DNA"/>
</dbReference>
<protein>
    <submittedName>
        <fullName evidence="6">Uncharacterized protein</fullName>
    </submittedName>
</protein>